<evidence type="ECO:0000313" key="1">
    <source>
        <dbReference type="EMBL" id="QBG36865.1"/>
    </source>
</evidence>
<name>A0A4P6PB15_9GAMM</name>
<dbReference type="OrthoDB" id="9180944at2"/>
<accession>A0A4P6PB15</accession>
<proteinExistence type="predicted"/>
<gene>
    <name evidence="1" type="ORF">EMK97_14610</name>
</gene>
<dbReference type="KEGG" id="lsd:EMK97_14610"/>
<dbReference type="EMBL" id="CP034759">
    <property type="protein sequence ID" value="QBG36865.1"/>
    <property type="molecule type" value="Genomic_DNA"/>
</dbReference>
<protein>
    <submittedName>
        <fullName evidence="1">Uncharacterized protein</fullName>
    </submittedName>
</protein>
<sequence>MTKAVVTGWKIKPGKSDRACSSGTWKDHWLVFSGVTWPPYCSVYGCLQVPTLGAIIDNPAVAGEHIAPLCHACNSQVVRFKLNYQVTLVSVDQAQTCEVLIT</sequence>
<organism evidence="1 2">
    <name type="scientific">Litorilituus sediminis</name>
    <dbReference type="NCBI Taxonomy" id="718192"/>
    <lineage>
        <taxon>Bacteria</taxon>
        <taxon>Pseudomonadati</taxon>
        <taxon>Pseudomonadota</taxon>
        <taxon>Gammaproteobacteria</taxon>
        <taxon>Alteromonadales</taxon>
        <taxon>Colwelliaceae</taxon>
        <taxon>Litorilituus</taxon>
    </lineage>
</organism>
<evidence type="ECO:0000313" key="2">
    <source>
        <dbReference type="Proteomes" id="UP000290244"/>
    </source>
</evidence>
<dbReference type="AlphaFoldDB" id="A0A4P6PB15"/>
<dbReference type="Proteomes" id="UP000290244">
    <property type="component" value="Chromosome"/>
</dbReference>
<keyword evidence="2" id="KW-1185">Reference proteome</keyword>
<dbReference type="RefSeq" id="WP_130603424.1">
    <property type="nucleotide sequence ID" value="NZ_CP034759.1"/>
</dbReference>
<reference evidence="1 2" key="1">
    <citation type="submission" date="2018-12" db="EMBL/GenBank/DDBJ databases">
        <title>Complete genome of Litorilituus sediminis.</title>
        <authorList>
            <person name="Liu A."/>
            <person name="Rong J."/>
        </authorList>
    </citation>
    <scope>NUCLEOTIDE SEQUENCE [LARGE SCALE GENOMIC DNA]</scope>
    <source>
        <strain evidence="1 2">JCM 17549</strain>
    </source>
</reference>